<comment type="caution">
    <text evidence="1">The sequence shown here is derived from an EMBL/GenBank/DDBJ whole genome shotgun (WGS) entry which is preliminary data.</text>
</comment>
<evidence type="ECO:0000313" key="2">
    <source>
        <dbReference type="Proteomes" id="UP000663860"/>
    </source>
</evidence>
<reference evidence="1" key="1">
    <citation type="submission" date="2021-02" db="EMBL/GenBank/DDBJ databases">
        <authorList>
            <person name="Nowell W R."/>
        </authorList>
    </citation>
    <scope>NUCLEOTIDE SEQUENCE</scope>
</reference>
<sequence>MNLGYCFYFHHVGSPSVIQISYSSAVQSNYLLQLTTDSQTYSRDCRKSNYYYQAIRLKVMETGYYALSSDSSMDTFGDIYEDDFNPLNPFENLLSQNYRSCSYEDFKLIAYLHAKTKYILIVTTYLPDMAGNFSILTSGPNNITVDPYSKYFVLFVNHHHRSVTSD</sequence>
<proteinExistence type="predicted"/>
<dbReference type="EMBL" id="CAJNOE010000461">
    <property type="protein sequence ID" value="CAF1227419.1"/>
    <property type="molecule type" value="Genomic_DNA"/>
</dbReference>
<name>A0A814YBT0_9BILA</name>
<evidence type="ECO:0000313" key="1">
    <source>
        <dbReference type="EMBL" id="CAF1227419.1"/>
    </source>
</evidence>
<accession>A0A814YBT0</accession>
<dbReference type="Proteomes" id="UP000663860">
    <property type="component" value="Unassembled WGS sequence"/>
</dbReference>
<protein>
    <submittedName>
        <fullName evidence="1">Uncharacterized protein</fullName>
    </submittedName>
</protein>
<dbReference type="AlphaFoldDB" id="A0A814YBT0"/>
<organism evidence="1 2">
    <name type="scientific">Adineta steineri</name>
    <dbReference type="NCBI Taxonomy" id="433720"/>
    <lineage>
        <taxon>Eukaryota</taxon>
        <taxon>Metazoa</taxon>
        <taxon>Spiralia</taxon>
        <taxon>Gnathifera</taxon>
        <taxon>Rotifera</taxon>
        <taxon>Eurotatoria</taxon>
        <taxon>Bdelloidea</taxon>
        <taxon>Adinetida</taxon>
        <taxon>Adinetidae</taxon>
        <taxon>Adineta</taxon>
    </lineage>
</organism>
<gene>
    <name evidence="1" type="ORF">IZO911_LOCUS30057</name>
</gene>